<dbReference type="PANTHER" id="PTHR34883:SF15">
    <property type="entry name" value="EXTRACELLULAR SERINE-RICH PROTEIN"/>
    <property type="match status" value="1"/>
</dbReference>
<dbReference type="Gene3D" id="2.60.40.420">
    <property type="entry name" value="Cupredoxins - blue copper proteins"/>
    <property type="match status" value="1"/>
</dbReference>
<dbReference type="Proteomes" id="UP000559256">
    <property type="component" value="Unassembled WGS sequence"/>
</dbReference>
<evidence type="ECO:0008006" key="4">
    <source>
        <dbReference type="Google" id="ProtNLM"/>
    </source>
</evidence>
<comment type="caution">
    <text evidence="2">The sequence shown here is derived from an EMBL/GenBank/DDBJ whole genome shotgun (WGS) entry which is preliminary data.</text>
</comment>
<feature type="region of interest" description="Disordered" evidence="1">
    <location>
        <begin position="91"/>
        <end position="165"/>
    </location>
</feature>
<feature type="compositionally biased region" description="Low complexity" evidence="1">
    <location>
        <begin position="116"/>
        <end position="163"/>
    </location>
</feature>
<dbReference type="EMBL" id="JAACJM010000040">
    <property type="protein sequence ID" value="KAF5361484.1"/>
    <property type="molecule type" value="Genomic_DNA"/>
</dbReference>
<accession>A0A8H5GAT9</accession>
<dbReference type="OrthoDB" id="1921208at2759"/>
<evidence type="ECO:0000313" key="3">
    <source>
        <dbReference type="Proteomes" id="UP000559256"/>
    </source>
</evidence>
<evidence type="ECO:0000313" key="2">
    <source>
        <dbReference type="EMBL" id="KAF5361484.1"/>
    </source>
</evidence>
<dbReference type="InterPro" id="IPR008972">
    <property type="entry name" value="Cupredoxin"/>
</dbReference>
<sequence>MGKKGIGFDPSVIHPVAGDHIVFEFRSGQHSVVESSYDTPCTPANGGFNSEVQTVPDSTPVDADDLPTVTLAVTDSSPRWFFDQAGGKCQQGGVLAVNPSGTQTPAGFKENAAKDSTPSTPTSTSGPNSTSGGASQSSSGSNNSSSTTETSPNPTTSNTSSASVPEANMGLVPFLMTGVAAALLSMVLS</sequence>
<organism evidence="2 3">
    <name type="scientific">Tetrapyrgos nigripes</name>
    <dbReference type="NCBI Taxonomy" id="182062"/>
    <lineage>
        <taxon>Eukaryota</taxon>
        <taxon>Fungi</taxon>
        <taxon>Dikarya</taxon>
        <taxon>Basidiomycota</taxon>
        <taxon>Agaricomycotina</taxon>
        <taxon>Agaricomycetes</taxon>
        <taxon>Agaricomycetidae</taxon>
        <taxon>Agaricales</taxon>
        <taxon>Marasmiineae</taxon>
        <taxon>Marasmiaceae</taxon>
        <taxon>Tetrapyrgos</taxon>
    </lineage>
</organism>
<protein>
    <recommendedName>
        <fullName evidence="4">Phytocyanin domain-containing protein</fullName>
    </recommendedName>
</protein>
<gene>
    <name evidence="2" type="ORF">D9758_006229</name>
</gene>
<dbReference type="SUPFAM" id="SSF49503">
    <property type="entry name" value="Cupredoxins"/>
    <property type="match status" value="1"/>
</dbReference>
<evidence type="ECO:0000256" key="1">
    <source>
        <dbReference type="SAM" id="MobiDB-lite"/>
    </source>
</evidence>
<dbReference type="InterPro" id="IPR052953">
    <property type="entry name" value="Ser-rich/MCO-related"/>
</dbReference>
<dbReference type="AlphaFoldDB" id="A0A8H5GAT9"/>
<name>A0A8H5GAT9_9AGAR</name>
<dbReference type="PANTHER" id="PTHR34883">
    <property type="entry name" value="SERINE-RICH PROTEIN, PUTATIVE-RELATED-RELATED"/>
    <property type="match status" value="1"/>
</dbReference>
<keyword evidence="3" id="KW-1185">Reference proteome</keyword>
<proteinExistence type="predicted"/>
<reference evidence="2 3" key="1">
    <citation type="journal article" date="2020" name="ISME J.">
        <title>Uncovering the hidden diversity of litter-decomposition mechanisms in mushroom-forming fungi.</title>
        <authorList>
            <person name="Floudas D."/>
            <person name="Bentzer J."/>
            <person name="Ahren D."/>
            <person name="Johansson T."/>
            <person name="Persson P."/>
            <person name="Tunlid A."/>
        </authorList>
    </citation>
    <scope>NUCLEOTIDE SEQUENCE [LARGE SCALE GENOMIC DNA]</scope>
    <source>
        <strain evidence="2 3">CBS 291.85</strain>
    </source>
</reference>